<evidence type="ECO:0000256" key="5">
    <source>
        <dbReference type="HAMAP-Rule" id="MF_01609"/>
    </source>
</evidence>
<dbReference type="Proteomes" id="UP000272729">
    <property type="component" value="Unassembled WGS sequence"/>
</dbReference>
<evidence type="ECO:0000313" key="7">
    <source>
        <dbReference type="Proteomes" id="UP000272729"/>
    </source>
</evidence>
<keyword evidence="1 5" id="KW-0436">Ligase</keyword>
<protein>
    <recommendedName>
        <fullName evidence="5">Putative glutamate--cysteine ligase 2</fullName>
        <ecNumber evidence="5">6.3.2.2</ecNumber>
    </recommendedName>
    <alternativeName>
        <fullName evidence="5">Gamma-glutamylcysteine synthetase 2</fullName>
        <shortName evidence="5">GCS 2</shortName>
        <shortName evidence="5">Gamma-GCS 2</shortName>
    </alternativeName>
</protein>
<comment type="function">
    <text evidence="5">ATP-dependent carboxylate-amine ligase which exhibits weak glutamate--cysteine ligase activity.</text>
</comment>
<proteinExistence type="inferred from homology"/>
<dbReference type="InterPro" id="IPR011793">
    <property type="entry name" value="YbdK"/>
</dbReference>
<evidence type="ECO:0000313" key="6">
    <source>
        <dbReference type="EMBL" id="RKT69097.1"/>
    </source>
</evidence>
<keyword evidence="3 5" id="KW-0067">ATP-binding</keyword>
<dbReference type="GO" id="GO:0005524">
    <property type="term" value="F:ATP binding"/>
    <property type="evidence" value="ECO:0007669"/>
    <property type="project" value="UniProtKB-KW"/>
</dbReference>
<dbReference type="GO" id="GO:0042398">
    <property type="term" value="P:modified amino acid biosynthetic process"/>
    <property type="evidence" value="ECO:0007669"/>
    <property type="project" value="InterPro"/>
</dbReference>
<evidence type="ECO:0000256" key="1">
    <source>
        <dbReference type="ARBA" id="ARBA00022598"/>
    </source>
</evidence>
<reference evidence="6 7" key="1">
    <citation type="submission" date="2018-10" db="EMBL/GenBank/DDBJ databases">
        <title>Sequencing the genomes of 1000 actinobacteria strains.</title>
        <authorList>
            <person name="Klenk H.-P."/>
        </authorList>
    </citation>
    <scope>NUCLEOTIDE SEQUENCE [LARGE SCALE GENOMIC DNA]</scope>
    <source>
        <strain evidence="6 7">DSM 43911</strain>
    </source>
</reference>
<comment type="caution">
    <text evidence="6">The sequence shown here is derived from an EMBL/GenBank/DDBJ whole genome shotgun (WGS) entry which is preliminary data.</text>
</comment>
<accession>A0A495X582</accession>
<gene>
    <name evidence="6" type="ORF">DFJ66_2291</name>
</gene>
<dbReference type="RefSeq" id="WP_121220581.1">
    <property type="nucleotide sequence ID" value="NZ_JBIUBA010000035.1"/>
</dbReference>
<comment type="catalytic activity">
    <reaction evidence="4 5">
        <text>L-cysteine + L-glutamate + ATP = gamma-L-glutamyl-L-cysteine + ADP + phosphate + H(+)</text>
        <dbReference type="Rhea" id="RHEA:13285"/>
        <dbReference type="ChEBI" id="CHEBI:15378"/>
        <dbReference type="ChEBI" id="CHEBI:29985"/>
        <dbReference type="ChEBI" id="CHEBI:30616"/>
        <dbReference type="ChEBI" id="CHEBI:35235"/>
        <dbReference type="ChEBI" id="CHEBI:43474"/>
        <dbReference type="ChEBI" id="CHEBI:58173"/>
        <dbReference type="ChEBI" id="CHEBI:456216"/>
        <dbReference type="EC" id="6.3.2.2"/>
    </reaction>
</comment>
<dbReference type="Pfam" id="PF04107">
    <property type="entry name" value="GCS2"/>
    <property type="match status" value="1"/>
</dbReference>
<dbReference type="InterPro" id="IPR006336">
    <property type="entry name" value="GCS2"/>
</dbReference>
<dbReference type="InterPro" id="IPR050141">
    <property type="entry name" value="GCL_type2/YbdK_subfam"/>
</dbReference>
<dbReference type="EC" id="6.3.2.2" evidence="5"/>
<name>A0A495X582_9PSEU</name>
<dbReference type="SUPFAM" id="SSF55931">
    <property type="entry name" value="Glutamine synthetase/guanido kinase"/>
    <property type="match status" value="1"/>
</dbReference>
<sequence>MDTSAAGPTLGVEEEFLVVDPVSGLPVPLGAEVARYARERFGADLDVEMSAAQVEARTTVCHDLGEVRRQLSGLRAVAAGSARRVGGVLLAVGVPPVGGPETPTTDGVRYRQLGEDFRLLAAEQSISGCHVHVGVPDPETAVQVCNHVRPWLPVLGALTANSPIACGRDTGYASWRSVVWSRWPSAGPPPYFESAADYERTCAMLMESGAGRDTRMVYWDVRPSAHLPTAEVRVADVAATVDEAVLLAGLVRALVATALGDLRRGLRASRVPTEWLRVASWRAARDGVGGCGLDVFSGRLVPMRLLVDRLVEVARDALCANGDLAFVEHSLSVVDSRGTGADRQRRVFARGGGVVHHVAAETLAGCERWSQDVAQAAG</sequence>
<keyword evidence="2 5" id="KW-0547">Nucleotide-binding</keyword>
<comment type="similarity">
    <text evidence="5">Belongs to the glutamate--cysteine ligase type 2 family. YbdK subfamily.</text>
</comment>
<dbReference type="PANTHER" id="PTHR36510:SF1">
    <property type="entry name" value="GLUTAMATE--CYSTEINE LIGASE 2-RELATED"/>
    <property type="match status" value="1"/>
</dbReference>
<dbReference type="GO" id="GO:0004357">
    <property type="term" value="F:glutamate-cysteine ligase activity"/>
    <property type="evidence" value="ECO:0007669"/>
    <property type="project" value="UniProtKB-EC"/>
</dbReference>
<evidence type="ECO:0000256" key="2">
    <source>
        <dbReference type="ARBA" id="ARBA00022741"/>
    </source>
</evidence>
<dbReference type="InterPro" id="IPR014746">
    <property type="entry name" value="Gln_synth/guanido_kin_cat_dom"/>
</dbReference>
<dbReference type="PANTHER" id="PTHR36510">
    <property type="entry name" value="GLUTAMATE--CYSTEINE LIGASE 2-RELATED"/>
    <property type="match status" value="1"/>
</dbReference>
<dbReference type="NCBIfam" id="TIGR02050">
    <property type="entry name" value="gshA_cyan_rel"/>
    <property type="match status" value="1"/>
</dbReference>
<dbReference type="HAMAP" id="MF_01609">
    <property type="entry name" value="Glu_cys_ligase_2"/>
    <property type="match status" value="1"/>
</dbReference>
<evidence type="ECO:0000256" key="4">
    <source>
        <dbReference type="ARBA" id="ARBA00048819"/>
    </source>
</evidence>
<keyword evidence="7" id="KW-1185">Reference proteome</keyword>
<dbReference type="Gene3D" id="3.30.590.20">
    <property type="match status" value="1"/>
</dbReference>
<dbReference type="EMBL" id="RBXR01000001">
    <property type="protein sequence ID" value="RKT69097.1"/>
    <property type="molecule type" value="Genomic_DNA"/>
</dbReference>
<organism evidence="6 7">
    <name type="scientific">Saccharothrix variisporea</name>
    <dbReference type="NCBI Taxonomy" id="543527"/>
    <lineage>
        <taxon>Bacteria</taxon>
        <taxon>Bacillati</taxon>
        <taxon>Actinomycetota</taxon>
        <taxon>Actinomycetes</taxon>
        <taxon>Pseudonocardiales</taxon>
        <taxon>Pseudonocardiaceae</taxon>
        <taxon>Saccharothrix</taxon>
    </lineage>
</organism>
<dbReference type="NCBIfam" id="NF010041">
    <property type="entry name" value="PRK13517.1-1"/>
    <property type="match status" value="1"/>
</dbReference>
<dbReference type="AlphaFoldDB" id="A0A495X582"/>
<evidence type="ECO:0000256" key="3">
    <source>
        <dbReference type="ARBA" id="ARBA00022840"/>
    </source>
</evidence>
<dbReference type="OrthoDB" id="9803842at2"/>